<feature type="compositionally biased region" description="Pro residues" evidence="1">
    <location>
        <begin position="211"/>
        <end position="248"/>
    </location>
</feature>
<evidence type="ECO:0000313" key="5">
    <source>
        <dbReference type="Proteomes" id="UP000660262"/>
    </source>
</evidence>
<gene>
    <name evidence="4" type="ORF">PPROV_000890700</name>
</gene>
<accession>A0A830HU11</accession>
<evidence type="ECO:0000256" key="3">
    <source>
        <dbReference type="SAM" id="SignalP"/>
    </source>
</evidence>
<dbReference type="PRINTS" id="PR01217">
    <property type="entry name" value="PRICHEXTENSN"/>
</dbReference>
<evidence type="ECO:0000256" key="1">
    <source>
        <dbReference type="SAM" id="MobiDB-lite"/>
    </source>
</evidence>
<dbReference type="InterPro" id="IPR051412">
    <property type="entry name" value="Formin_Homology_Diaphanous_sf"/>
</dbReference>
<keyword evidence="2" id="KW-1133">Transmembrane helix</keyword>
<dbReference type="PANTHER" id="PTHR45691">
    <property type="entry name" value="PROTEIN DIAPHANOUS"/>
    <property type="match status" value="1"/>
</dbReference>
<feature type="chain" id="PRO_5033007681" description="Malectin domain-containing protein" evidence="3">
    <location>
        <begin position="26"/>
        <end position="379"/>
    </location>
</feature>
<keyword evidence="5" id="KW-1185">Reference proteome</keyword>
<feature type="compositionally biased region" description="Acidic residues" evidence="1">
    <location>
        <begin position="348"/>
        <end position="357"/>
    </location>
</feature>
<evidence type="ECO:0008006" key="6">
    <source>
        <dbReference type="Google" id="ProtNLM"/>
    </source>
</evidence>
<comment type="caution">
    <text evidence="4">The sequence shown here is derived from an EMBL/GenBank/DDBJ whole genome shotgun (WGS) entry which is preliminary data.</text>
</comment>
<dbReference type="GO" id="GO:0005884">
    <property type="term" value="C:actin filament"/>
    <property type="evidence" value="ECO:0007669"/>
    <property type="project" value="TreeGrafter"/>
</dbReference>
<keyword evidence="2" id="KW-0812">Transmembrane</keyword>
<evidence type="ECO:0000313" key="4">
    <source>
        <dbReference type="EMBL" id="GHP10175.1"/>
    </source>
</evidence>
<keyword evidence="2" id="KW-0472">Membrane</keyword>
<dbReference type="EMBL" id="BNJQ01000028">
    <property type="protein sequence ID" value="GHP10175.1"/>
    <property type="molecule type" value="Genomic_DNA"/>
</dbReference>
<dbReference type="GO" id="GO:0030041">
    <property type="term" value="P:actin filament polymerization"/>
    <property type="evidence" value="ECO:0007669"/>
    <property type="project" value="TreeGrafter"/>
</dbReference>
<organism evidence="4 5">
    <name type="scientific">Pycnococcus provasolii</name>
    <dbReference type="NCBI Taxonomy" id="41880"/>
    <lineage>
        <taxon>Eukaryota</taxon>
        <taxon>Viridiplantae</taxon>
        <taxon>Chlorophyta</taxon>
        <taxon>Pseudoscourfieldiophyceae</taxon>
        <taxon>Pseudoscourfieldiales</taxon>
        <taxon>Pycnococcaceae</taxon>
        <taxon>Pycnococcus</taxon>
    </lineage>
</organism>
<sequence>MAASMVLRRTLLFVFVFMLPARSLANCPDGSTDLLKVNHPGKPVNAAANGASAELHVLAERAAARTDETVVYLDIDIGLKVELDTFRIYFNTKYYPGTMSVELADAAYGASNRAGKDVVGRAIYVGNKLPNSFFVPGKVAIKGGGVPIGVFNLTHPELKIVEGDRTDVIGFDVRALNNQGRFFTVSFPNGAVNAKNVGVSEIRLCGRVLGPSPPPPPPPAPPTPPPSPPPPPPTPPPEPPSPPPPPPPADEEYYSQETMAMGAAGLCMMLLIIGLIVAGLLWYARKSRRDMEEMKGLLNEDIQEHQRTIEAANVWKSKSIKKTEGGRPSTVGGLGSLVKSMSMKKPDGEDDEGEEEAAAPGGFAGLLKTMKNPVDDNNV</sequence>
<feature type="signal peptide" evidence="3">
    <location>
        <begin position="1"/>
        <end position="25"/>
    </location>
</feature>
<reference evidence="4" key="1">
    <citation type="submission" date="2020-10" db="EMBL/GenBank/DDBJ databases">
        <title>Unveiling of a novel bifunctional photoreceptor, Dualchrome1, isolated from a cosmopolitan green alga.</title>
        <authorList>
            <person name="Suzuki S."/>
            <person name="Kawachi M."/>
        </authorList>
    </citation>
    <scope>NUCLEOTIDE SEQUENCE</scope>
    <source>
        <strain evidence="4">NIES 2893</strain>
    </source>
</reference>
<dbReference type="PANTHER" id="PTHR45691:SF6">
    <property type="entry name" value="PROTEIN DIAPHANOUS"/>
    <property type="match status" value="1"/>
</dbReference>
<dbReference type="AlphaFoldDB" id="A0A830HU11"/>
<protein>
    <recommendedName>
        <fullName evidence="6">Malectin domain-containing protein</fullName>
    </recommendedName>
</protein>
<feature type="transmembrane region" description="Helical" evidence="2">
    <location>
        <begin position="259"/>
        <end position="284"/>
    </location>
</feature>
<evidence type="ECO:0000256" key="2">
    <source>
        <dbReference type="SAM" id="Phobius"/>
    </source>
</evidence>
<dbReference type="Proteomes" id="UP000660262">
    <property type="component" value="Unassembled WGS sequence"/>
</dbReference>
<keyword evidence="3" id="KW-0732">Signal</keyword>
<feature type="region of interest" description="Disordered" evidence="1">
    <location>
        <begin position="208"/>
        <end position="252"/>
    </location>
</feature>
<proteinExistence type="predicted"/>
<name>A0A830HU11_9CHLO</name>
<feature type="region of interest" description="Disordered" evidence="1">
    <location>
        <begin position="322"/>
        <end position="379"/>
    </location>
</feature>